<dbReference type="EC" id="2.7.13.3" evidence="2"/>
<dbReference type="InterPro" id="IPR001789">
    <property type="entry name" value="Sig_transdc_resp-reg_receiver"/>
</dbReference>
<feature type="coiled-coil region" evidence="12">
    <location>
        <begin position="128"/>
        <end position="158"/>
    </location>
</feature>
<dbReference type="Pfam" id="PF00512">
    <property type="entry name" value="HisKA"/>
    <property type="match status" value="1"/>
</dbReference>
<dbReference type="SMART" id="SM00387">
    <property type="entry name" value="HATPase_c"/>
    <property type="match status" value="1"/>
</dbReference>
<dbReference type="AlphaFoldDB" id="A0A562RQG3"/>
<dbReference type="SUPFAM" id="SSF52172">
    <property type="entry name" value="CheY-like"/>
    <property type="match status" value="2"/>
</dbReference>
<dbReference type="PROSITE" id="PS50110">
    <property type="entry name" value="RESPONSE_REGULATORY"/>
    <property type="match status" value="2"/>
</dbReference>
<dbReference type="FunFam" id="3.30.565.10:FF:000010">
    <property type="entry name" value="Sensor histidine kinase RcsC"/>
    <property type="match status" value="1"/>
</dbReference>
<keyword evidence="8" id="KW-0902">Two-component regulatory system</keyword>
<dbReference type="Gene3D" id="3.30.565.10">
    <property type="entry name" value="Histidine kinase-like ATPase, C-terminal domain"/>
    <property type="match status" value="1"/>
</dbReference>
<dbReference type="Gene3D" id="3.40.50.2300">
    <property type="match status" value="2"/>
</dbReference>
<accession>A0A562RQG3</accession>
<evidence type="ECO:0000256" key="1">
    <source>
        <dbReference type="ARBA" id="ARBA00000085"/>
    </source>
</evidence>
<evidence type="ECO:0000256" key="9">
    <source>
        <dbReference type="ARBA" id="ARBA00064003"/>
    </source>
</evidence>
<comment type="caution">
    <text evidence="15">The sequence shown here is derived from an EMBL/GenBank/DDBJ whole genome shotgun (WGS) entry which is preliminary data.</text>
</comment>
<dbReference type="SMART" id="SM00388">
    <property type="entry name" value="HisKA"/>
    <property type="match status" value="1"/>
</dbReference>
<evidence type="ECO:0000256" key="3">
    <source>
        <dbReference type="ARBA" id="ARBA00022553"/>
    </source>
</evidence>
<dbReference type="Pfam" id="PF02518">
    <property type="entry name" value="HATPase_c"/>
    <property type="match status" value="1"/>
</dbReference>
<dbReference type="CDD" id="cd00156">
    <property type="entry name" value="REC"/>
    <property type="match status" value="1"/>
</dbReference>
<keyword evidence="7" id="KW-0067">ATP-binding</keyword>
<evidence type="ECO:0000256" key="11">
    <source>
        <dbReference type="PROSITE-ProRule" id="PRU00169"/>
    </source>
</evidence>
<dbReference type="EMBL" id="VLLC01000015">
    <property type="protein sequence ID" value="TWI71143.1"/>
    <property type="molecule type" value="Genomic_DNA"/>
</dbReference>
<evidence type="ECO:0000256" key="4">
    <source>
        <dbReference type="ARBA" id="ARBA00022679"/>
    </source>
</evidence>
<keyword evidence="6 15" id="KW-0418">Kinase</keyword>
<dbReference type="SUPFAM" id="SSF47384">
    <property type="entry name" value="Homodimeric domain of signal transducing histidine kinase"/>
    <property type="match status" value="1"/>
</dbReference>
<sequence length="674" mass="74778">MAALTCPIVPQTFSRMVHIMFRFQKILVVDDDPALRQMLHRMLSREGYACSLAADGNEALDEVRKDLPGLVITDISMPGMDGIEFMKALHREHPALDVMVMTGMSERYNYADIVDAGASDYVSKPFERRELLARIRRVEREREAISSLNAMNASLEKMVTVSGHLASRAEAASRAKSEFLAGISHEIRTPLNGLIGFADLLLDTPLNDEQQEFLSIIRSSSETLLQLLNDILDFARIEAGKVAMEEIPYDLEILCFDAVEMLRSRMNPEKVSLISHFEDNVPARLVGDPQKLRQVLINLLANALKFTEQGEITLSVGVKKEEGKGLTLVFSVKDTGIGIPEGEEEAIFGAFRQAEGTWTRRYGGSGLGLAICRRLVEMMGGDIHAENNPDGGSTFRFSIRVGRDSDATGEPESLSPGLGHKKIYVVDSHPRQAEICAQYLKAAGAAVEIFSHEDAIPADNVPDLAVVAMEDPEKAKHPSEVNRIFQKIPVIALSRPVPGSAGFCRNAGYAGYLTQPVSRTFLVEMVSRLLGEKHGEGMLTRHRLREEQKKSFRMLIGESPPENLLGCLAGSSGYRKQCFSDAAALLTAYVAEDGHFDGVFMRFSSEAMQQTLFQIRHWEKLAGKPCVPIFIVFSENKNSLYTEDYRRIFFTDINNLRRQGLHVFVESCLQASSA</sequence>
<feature type="domain" description="Response regulatory" evidence="14">
    <location>
        <begin position="422"/>
        <end position="530"/>
    </location>
</feature>
<dbReference type="GO" id="GO:0000155">
    <property type="term" value="F:phosphorelay sensor kinase activity"/>
    <property type="evidence" value="ECO:0007669"/>
    <property type="project" value="InterPro"/>
</dbReference>
<evidence type="ECO:0000256" key="5">
    <source>
        <dbReference type="ARBA" id="ARBA00022741"/>
    </source>
</evidence>
<evidence type="ECO:0000256" key="12">
    <source>
        <dbReference type="SAM" id="Coils"/>
    </source>
</evidence>
<evidence type="ECO:0000256" key="7">
    <source>
        <dbReference type="ARBA" id="ARBA00022840"/>
    </source>
</evidence>
<evidence type="ECO:0000256" key="6">
    <source>
        <dbReference type="ARBA" id="ARBA00022777"/>
    </source>
</evidence>
<reference evidence="15 16" key="1">
    <citation type="submission" date="2019-07" db="EMBL/GenBank/DDBJ databases">
        <title>Genome sequencing of 100 strains of the haloalkaliphilic chemolithoautotrophic sulfur-oxidizing bacterium Thioalkalivibrio.</title>
        <authorList>
            <person name="Muyzer G."/>
        </authorList>
    </citation>
    <scope>NUCLEOTIDE SEQUENCE [LARGE SCALE GENOMIC DNA]</scope>
    <source>
        <strain evidence="15 16">ASO4-4</strain>
    </source>
</reference>
<keyword evidence="16" id="KW-1185">Reference proteome</keyword>
<keyword evidence="12" id="KW-0175">Coiled coil</keyword>
<proteinExistence type="predicted"/>
<organism evidence="15 16">
    <name type="scientific">Desulfobotulus alkaliphilus</name>
    <dbReference type="NCBI Taxonomy" id="622671"/>
    <lineage>
        <taxon>Bacteria</taxon>
        <taxon>Pseudomonadati</taxon>
        <taxon>Thermodesulfobacteriota</taxon>
        <taxon>Desulfobacteria</taxon>
        <taxon>Desulfobacterales</taxon>
        <taxon>Desulfobacteraceae</taxon>
        <taxon>Desulfobotulus</taxon>
    </lineage>
</organism>
<dbReference type="CDD" id="cd00082">
    <property type="entry name" value="HisKA"/>
    <property type="match status" value="1"/>
</dbReference>
<name>A0A562RQG3_9BACT</name>
<dbReference type="GO" id="GO:0005524">
    <property type="term" value="F:ATP binding"/>
    <property type="evidence" value="ECO:0007669"/>
    <property type="project" value="UniProtKB-KW"/>
</dbReference>
<dbReference type="InterPro" id="IPR036890">
    <property type="entry name" value="HATPase_C_sf"/>
</dbReference>
<dbReference type="Gene3D" id="1.10.287.130">
    <property type="match status" value="1"/>
</dbReference>
<protein>
    <recommendedName>
        <fullName evidence="10">Sensory/regulatory protein RpfC</fullName>
        <ecNumber evidence="2">2.7.13.3</ecNumber>
    </recommendedName>
</protein>
<dbReference type="Pfam" id="PF00072">
    <property type="entry name" value="Response_reg"/>
    <property type="match status" value="1"/>
</dbReference>
<keyword evidence="4" id="KW-0808">Transferase</keyword>
<dbReference type="Proteomes" id="UP000318307">
    <property type="component" value="Unassembled WGS sequence"/>
</dbReference>
<feature type="domain" description="Histidine kinase" evidence="13">
    <location>
        <begin position="182"/>
        <end position="403"/>
    </location>
</feature>
<evidence type="ECO:0000256" key="10">
    <source>
        <dbReference type="ARBA" id="ARBA00068150"/>
    </source>
</evidence>
<dbReference type="InterPro" id="IPR036097">
    <property type="entry name" value="HisK_dim/P_sf"/>
</dbReference>
<evidence type="ECO:0000313" key="15">
    <source>
        <dbReference type="EMBL" id="TWI71143.1"/>
    </source>
</evidence>
<evidence type="ECO:0000313" key="16">
    <source>
        <dbReference type="Proteomes" id="UP000318307"/>
    </source>
</evidence>
<dbReference type="CDD" id="cd16922">
    <property type="entry name" value="HATPase_EvgS-ArcB-TorS-like"/>
    <property type="match status" value="1"/>
</dbReference>
<keyword evidence="5" id="KW-0547">Nucleotide-binding</keyword>
<comment type="catalytic activity">
    <reaction evidence="1">
        <text>ATP + protein L-histidine = ADP + protein N-phospho-L-histidine.</text>
        <dbReference type="EC" id="2.7.13.3"/>
    </reaction>
</comment>
<dbReference type="PANTHER" id="PTHR45339">
    <property type="entry name" value="HYBRID SIGNAL TRANSDUCTION HISTIDINE KINASE J"/>
    <property type="match status" value="1"/>
</dbReference>
<keyword evidence="3 11" id="KW-0597">Phosphoprotein</keyword>
<evidence type="ECO:0000259" key="14">
    <source>
        <dbReference type="PROSITE" id="PS50110"/>
    </source>
</evidence>
<evidence type="ECO:0000259" key="13">
    <source>
        <dbReference type="PROSITE" id="PS50109"/>
    </source>
</evidence>
<dbReference type="SUPFAM" id="SSF55874">
    <property type="entry name" value="ATPase domain of HSP90 chaperone/DNA topoisomerase II/histidine kinase"/>
    <property type="match status" value="1"/>
</dbReference>
<feature type="modified residue" description="4-aspartylphosphate" evidence="11">
    <location>
        <position position="74"/>
    </location>
</feature>
<dbReference type="PANTHER" id="PTHR45339:SF1">
    <property type="entry name" value="HYBRID SIGNAL TRANSDUCTION HISTIDINE KINASE J"/>
    <property type="match status" value="1"/>
</dbReference>
<comment type="caution">
    <text evidence="11">Lacks conserved residue(s) required for the propagation of feature annotation.</text>
</comment>
<evidence type="ECO:0000256" key="8">
    <source>
        <dbReference type="ARBA" id="ARBA00023012"/>
    </source>
</evidence>
<gene>
    <name evidence="15" type="ORF">LZ24_02108</name>
</gene>
<comment type="subunit">
    <text evidence="9">At low DSF concentrations, interacts with RpfF.</text>
</comment>
<dbReference type="InterPro" id="IPR003594">
    <property type="entry name" value="HATPase_dom"/>
</dbReference>
<dbReference type="InterPro" id="IPR011006">
    <property type="entry name" value="CheY-like_superfamily"/>
</dbReference>
<dbReference type="InterPro" id="IPR003661">
    <property type="entry name" value="HisK_dim/P_dom"/>
</dbReference>
<evidence type="ECO:0000256" key="2">
    <source>
        <dbReference type="ARBA" id="ARBA00012438"/>
    </source>
</evidence>
<dbReference type="PROSITE" id="PS50109">
    <property type="entry name" value="HIS_KIN"/>
    <property type="match status" value="1"/>
</dbReference>
<dbReference type="InterPro" id="IPR005467">
    <property type="entry name" value="His_kinase_dom"/>
</dbReference>
<dbReference type="InterPro" id="IPR004358">
    <property type="entry name" value="Sig_transdc_His_kin-like_C"/>
</dbReference>
<dbReference type="PRINTS" id="PR00344">
    <property type="entry name" value="BCTRLSENSOR"/>
</dbReference>
<dbReference type="FunFam" id="1.10.287.130:FF:000002">
    <property type="entry name" value="Two-component osmosensing histidine kinase"/>
    <property type="match status" value="1"/>
</dbReference>
<feature type="domain" description="Response regulatory" evidence="14">
    <location>
        <begin position="25"/>
        <end position="139"/>
    </location>
</feature>
<dbReference type="SMART" id="SM00448">
    <property type="entry name" value="REC"/>
    <property type="match status" value="2"/>
</dbReference>
<dbReference type="OrthoDB" id="9758705at2"/>